<name>A0A101PT09_STRCK</name>
<gene>
    <name evidence="2" type="ORF">AQJ11_38205</name>
</gene>
<dbReference type="Proteomes" id="UP000053398">
    <property type="component" value="Unassembled WGS sequence"/>
</dbReference>
<dbReference type="Gene3D" id="2.120.10.30">
    <property type="entry name" value="TolB, C-terminal domain"/>
    <property type="match status" value="1"/>
</dbReference>
<dbReference type="InterPro" id="IPR011042">
    <property type="entry name" value="6-blade_b-propeller_TolB-like"/>
</dbReference>
<dbReference type="PROSITE" id="PS51318">
    <property type="entry name" value="TAT"/>
    <property type="match status" value="1"/>
</dbReference>
<feature type="chain" id="PRO_5007103024" description="SMP-30/Gluconolactonase/LRE-like region domain-containing protein" evidence="1">
    <location>
        <begin position="33"/>
        <end position="332"/>
    </location>
</feature>
<proteinExistence type="predicted"/>
<dbReference type="PANTHER" id="PTHR42060:SF1">
    <property type="entry name" value="NHL REPEAT-CONTAINING PROTEIN"/>
    <property type="match status" value="1"/>
</dbReference>
<feature type="signal peptide" evidence="1">
    <location>
        <begin position="1"/>
        <end position="32"/>
    </location>
</feature>
<accession>A0A101PT09</accession>
<comment type="caution">
    <text evidence="2">The sequence shown here is derived from an EMBL/GenBank/DDBJ whole genome shotgun (WGS) entry which is preliminary data.</text>
</comment>
<protein>
    <recommendedName>
        <fullName evidence="4">SMP-30/Gluconolactonase/LRE-like region domain-containing protein</fullName>
    </recommendedName>
</protein>
<dbReference type="EMBL" id="LMWP01000050">
    <property type="protein sequence ID" value="KUN17107.1"/>
    <property type="molecule type" value="Genomic_DNA"/>
</dbReference>
<dbReference type="InterPro" id="IPR052998">
    <property type="entry name" value="Hetero-Diels-Alderase-like"/>
</dbReference>
<evidence type="ECO:0008006" key="4">
    <source>
        <dbReference type="Google" id="ProtNLM"/>
    </source>
</evidence>
<organism evidence="2 3">
    <name type="scientific">Streptomyces corchorusii</name>
    <name type="common">Streptomyces chibaensis</name>
    <dbReference type="NCBI Taxonomy" id="1903"/>
    <lineage>
        <taxon>Bacteria</taxon>
        <taxon>Bacillati</taxon>
        <taxon>Actinomycetota</taxon>
        <taxon>Actinomycetes</taxon>
        <taxon>Kitasatosporales</taxon>
        <taxon>Streptomycetaceae</taxon>
        <taxon>Streptomyces</taxon>
    </lineage>
</organism>
<keyword evidence="1" id="KW-0732">Signal</keyword>
<evidence type="ECO:0000313" key="2">
    <source>
        <dbReference type="EMBL" id="KUN17107.1"/>
    </source>
</evidence>
<dbReference type="AlphaFoldDB" id="A0A101PT09"/>
<dbReference type="PANTHER" id="PTHR42060">
    <property type="entry name" value="NHL REPEAT-CONTAINING PROTEIN-RELATED"/>
    <property type="match status" value="1"/>
</dbReference>
<reference evidence="2 3" key="1">
    <citation type="submission" date="2015-10" db="EMBL/GenBank/DDBJ databases">
        <title>Draft genome sequence of Streptomyces corchorusii DSM 40340, type strain for the species Streptomyces corchorusii.</title>
        <authorList>
            <person name="Ruckert C."/>
            <person name="Winkler A."/>
            <person name="Kalinowski J."/>
            <person name="Kampfer P."/>
            <person name="Glaeser S."/>
        </authorList>
    </citation>
    <scope>NUCLEOTIDE SEQUENCE [LARGE SCALE GENOMIC DNA]</scope>
    <source>
        <strain evidence="2 3">DSM 40340</strain>
    </source>
</reference>
<evidence type="ECO:0000313" key="3">
    <source>
        <dbReference type="Proteomes" id="UP000053398"/>
    </source>
</evidence>
<keyword evidence="3" id="KW-1185">Reference proteome</keyword>
<dbReference type="SUPFAM" id="SSF63829">
    <property type="entry name" value="Calcium-dependent phosphotriesterase"/>
    <property type="match status" value="1"/>
</dbReference>
<sequence>MTSPLTTRTRTGLLATAVVAALAVTATGPATAAPASTTSAGPAAHTRFFAHLDVSDGQRPENITLEPGGSAVVTFAYNRQVARITPDGRAHVLATLPEPPAGSVTPALTSPFLGGIVRAHDGTLYFLYATGSSDLTGLWRLRPGGTPHRIAALPADGLPNGLALDEHGGLLYAADSVLGTVWRVPLTGGTATAWSTAPELAADGFLGANGIKVHGGAVWVSNLDRGTVLRIPVTRHGAAGPVSTRATGLVDIDDFAFTGRGDTLLAAINKDNEVARVEPGGRHTVVLTAADGLEGPTSLAVRGRTAYVASAAYFTNEDPNLLAARIVPAPGK</sequence>
<evidence type="ECO:0000256" key="1">
    <source>
        <dbReference type="SAM" id="SignalP"/>
    </source>
</evidence>
<dbReference type="InterPro" id="IPR006311">
    <property type="entry name" value="TAT_signal"/>
</dbReference>
<dbReference type="RefSeq" id="WP_059266405.1">
    <property type="nucleotide sequence ID" value="NZ_KQ948371.1"/>
</dbReference>